<reference evidence="1 2" key="1">
    <citation type="submission" date="2020-08" db="EMBL/GenBank/DDBJ databases">
        <title>Genome sequencing of Purple Non-Sulfur Bacteria from various extreme environments.</title>
        <authorList>
            <person name="Mayer M."/>
        </authorList>
    </citation>
    <scope>NUCLEOTIDE SEQUENCE [LARGE SCALE GENOMIC DNA]</scope>
    <source>
        <strain evidence="1 2">JA131</strain>
    </source>
</reference>
<comment type="caution">
    <text evidence="1">The sequence shown here is derived from an EMBL/GenBank/DDBJ whole genome shotgun (WGS) entry which is preliminary data.</text>
</comment>
<name>A0A7W6W8K8_9PROT</name>
<accession>A0A7W6W8K8</accession>
<dbReference type="Proteomes" id="UP000554286">
    <property type="component" value="Unassembled WGS sequence"/>
</dbReference>
<gene>
    <name evidence="1" type="ORF">GGD89_000544</name>
</gene>
<organism evidence="1 2">
    <name type="scientific">Roseospira visakhapatnamensis</name>
    <dbReference type="NCBI Taxonomy" id="390880"/>
    <lineage>
        <taxon>Bacteria</taxon>
        <taxon>Pseudomonadati</taxon>
        <taxon>Pseudomonadota</taxon>
        <taxon>Alphaproteobacteria</taxon>
        <taxon>Rhodospirillales</taxon>
        <taxon>Rhodospirillaceae</taxon>
        <taxon>Roseospira</taxon>
    </lineage>
</organism>
<evidence type="ECO:0000313" key="1">
    <source>
        <dbReference type="EMBL" id="MBB4264933.1"/>
    </source>
</evidence>
<dbReference type="InterPro" id="IPR018673">
    <property type="entry name" value="DUF2141"/>
</dbReference>
<keyword evidence="2" id="KW-1185">Reference proteome</keyword>
<evidence type="ECO:0000313" key="2">
    <source>
        <dbReference type="Proteomes" id="UP000554286"/>
    </source>
</evidence>
<dbReference type="EMBL" id="JACIGK010000003">
    <property type="protein sequence ID" value="MBB4264933.1"/>
    <property type="molecule type" value="Genomic_DNA"/>
</dbReference>
<dbReference type="AlphaFoldDB" id="A0A7W6W8K8"/>
<dbReference type="RefSeq" id="WP_184042568.1">
    <property type="nucleotide sequence ID" value="NZ_JACIGK010000003.1"/>
</dbReference>
<dbReference type="Pfam" id="PF09912">
    <property type="entry name" value="DUF2141"/>
    <property type="match status" value="1"/>
</dbReference>
<proteinExistence type="predicted"/>
<protein>
    <submittedName>
        <fullName evidence="1">Uncharacterized protein (DUF2141 family)</fullName>
    </submittedName>
</protein>
<sequence>MSSGGHGRWTLFAHQGTGRLAKRGGAALLVAGLLTGAVAAARGETSIPPPDRAEAPDLAVLDLTITGLRDGNGTVFLAIYDRPETFPEPQGMRTRLRAEVTGGSVSVTVPDLPPGRYAVAAFHDQNGNGAFDRGLFGVPLEGFGFTRDASVFPVGPAFDDAAVTVAPPRTQARVRMRYGL</sequence>